<evidence type="ECO:0000259" key="1">
    <source>
        <dbReference type="Pfam" id="PF04994"/>
    </source>
</evidence>
<reference evidence="3" key="1">
    <citation type="journal article" date="2019" name="Int. J. Syst. Evol. Microbiol.">
        <title>The Global Catalogue of Microorganisms (GCM) 10K type strain sequencing project: providing services to taxonomists for standard genome sequencing and annotation.</title>
        <authorList>
            <consortium name="The Broad Institute Genomics Platform"/>
            <consortium name="The Broad Institute Genome Sequencing Center for Infectious Disease"/>
            <person name="Wu L."/>
            <person name="Ma J."/>
        </authorList>
    </citation>
    <scope>NUCLEOTIDE SEQUENCE [LARGE SCALE GENOMIC DNA]</scope>
    <source>
        <strain evidence="3">CGMCC 1.12478</strain>
    </source>
</reference>
<gene>
    <name evidence="2" type="ORF">GCM10011363_12140</name>
</gene>
<protein>
    <recommendedName>
        <fullName evidence="1">TfoX C-terminal domain-containing protein</fullName>
    </recommendedName>
</protein>
<dbReference type="Pfam" id="PF04994">
    <property type="entry name" value="TfoX_C"/>
    <property type="match status" value="1"/>
</dbReference>
<dbReference type="Gene3D" id="1.10.150.20">
    <property type="entry name" value="5' to 3' exonuclease, C-terminal subdomain"/>
    <property type="match status" value="1"/>
</dbReference>
<proteinExistence type="predicted"/>
<dbReference type="Proteomes" id="UP000645462">
    <property type="component" value="Unassembled WGS sequence"/>
</dbReference>
<evidence type="ECO:0000313" key="2">
    <source>
        <dbReference type="EMBL" id="GGB97060.1"/>
    </source>
</evidence>
<dbReference type="RefSeq" id="WP_188481080.1">
    <property type="nucleotide sequence ID" value="NZ_BMFC01000002.1"/>
</dbReference>
<evidence type="ECO:0000313" key="3">
    <source>
        <dbReference type="Proteomes" id="UP000645462"/>
    </source>
</evidence>
<dbReference type="InterPro" id="IPR007077">
    <property type="entry name" value="TfoX_C"/>
</dbReference>
<name>A0ABQ1KIM5_9RHOB</name>
<dbReference type="EMBL" id="BMFC01000002">
    <property type="protein sequence ID" value="GGB97060.1"/>
    <property type="molecule type" value="Genomic_DNA"/>
</dbReference>
<keyword evidence="3" id="KW-1185">Reference proteome</keyword>
<comment type="caution">
    <text evidence="2">The sequence shown here is derived from an EMBL/GenBank/DDBJ whole genome shotgun (WGS) entry which is preliminary data.</text>
</comment>
<accession>A0ABQ1KIM5</accession>
<sequence length="112" mass="12187">MSEPVSSIRNLGPAMEEACAKAGIGSAEALREMGADEAYRRLLLSGMRPHFIGYYVLVMGLQGRPWNDCKGAEKTALRVRFDALKAEMAGRSDSVPTGIERFLDQIGVVAKK</sequence>
<organism evidence="2 3">
    <name type="scientific">Marivita lacus</name>
    <dbReference type="NCBI Taxonomy" id="1323742"/>
    <lineage>
        <taxon>Bacteria</taxon>
        <taxon>Pseudomonadati</taxon>
        <taxon>Pseudomonadota</taxon>
        <taxon>Alphaproteobacteria</taxon>
        <taxon>Rhodobacterales</taxon>
        <taxon>Roseobacteraceae</taxon>
        <taxon>Marivita</taxon>
    </lineage>
</organism>
<feature type="domain" description="TfoX C-terminal" evidence="1">
    <location>
        <begin position="3"/>
        <end position="79"/>
    </location>
</feature>